<organism evidence="1 2">
    <name type="scientific">Thelohanellus kitauei</name>
    <name type="common">Myxosporean</name>
    <dbReference type="NCBI Taxonomy" id="669202"/>
    <lineage>
        <taxon>Eukaryota</taxon>
        <taxon>Metazoa</taxon>
        <taxon>Cnidaria</taxon>
        <taxon>Myxozoa</taxon>
        <taxon>Myxosporea</taxon>
        <taxon>Bivalvulida</taxon>
        <taxon>Platysporina</taxon>
        <taxon>Myxobolidae</taxon>
        <taxon>Thelohanellus</taxon>
    </lineage>
</organism>
<dbReference type="Proteomes" id="UP000031668">
    <property type="component" value="Unassembled WGS sequence"/>
</dbReference>
<evidence type="ECO:0000313" key="1">
    <source>
        <dbReference type="EMBL" id="KII62265.1"/>
    </source>
</evidence>
<reference evidence="1 2" key="1">
    <citation type="journal article" date="2014" name="Genome Biol. Evol.">
        <title>The genome of the myxosporean Thelohanellus kitauei shows adaptations to nutrient acquisition within its fish host.</title>
        <authorList>
            <person name="Yang Y."/>
            <person name="Xiong J."/>
            <person name="Zhou Z."/>
            <person name="Huo F."/>
            <person name="Miao W."/>
            <person name="Ran C."/>
            <person name="Liu Y."/>
            <person name="Zhang J."/>
            <person name="Feng J."/>
            <person name="Wang M."/>
            <person name="Wang M."/>
            <person name="Wang L."/>
            <person name="Yao B."/>
        </authorList>
    </citation>
    <scope>NUCLEOTIDE SEQUENCE [LARGE SCALE GENOMIC DNA]</scope>
    <source>
        <strain evidence="1">Wuqing</strain>
    </source>
</reference>
<accession>A0A0C2M5C9</accession>
<evidence type="ECO:0000313" key="2">
    <source>
        <dbReference type="Proteomes" id="UP000031668"/>
    </source>
</evidence>
<protein>
    <submittedName>
        <fullName evidence="1">Uncharacterized protein</fullName>
    </submittedName>
</protein>
<keyword evidence="2" id="KW-1185">Reference proteome</keyword>
<dbReference type="EMBL" id="JWZT01005022">
    <property type="protein sequence ID" value="KII62265.1"/>
    <property type="molecule type" value="Genomic_DNA"/>
</dbReference>
<comment type="caution">
    <text evidence="1">The sequence shown here is derived from an EMBL/GenBank/DDBJ whole genome shotgun (WGS) entry which is preliminary data.</text>
</comment>
<name>A0A0C2M5C9_THEKT</name>
<sequence>MRGLMSIFTSPGATPQHSKNVAVQYAAPHILLTVIYGRHNLGEPSPERNGAISKLEPAGCIHRDIPIDPEIILSIIEKQFEWSAQGLQGIAHFFYKKCRSFTARVASYLTV</sequence>
<dbReference type="AlphaFoldDB" id="A0A0C2M5C9"/>
<gene>
    <name evidence="1" type="ORF">RF11_09582</name>
</gene>
<proteinExistence type="predicted"/>